<dbReference type="EMBL" id="FLRD01000137">
    <property type="protein sequence ID" value="SBT45598.1"/>
    <property type="molecule type" value="Genomic_DNA"/>
</dbReference>
<keyword evidence="4" id="KW-1185">Reference proteome</keyword>
<reference evidence="3 4" key="2">
    <citation type="submission" date="2016-05" db="EMBL/GenBank/DDBJ databases">
        <authorList>
            <person name="Naeem Raeece"/>
        </authorList>
    </citation>
    <scope>NUCLEOTIDE SEQUENCE [LARGE SCALE GENOMIC DNA]</scope>
</reference>
<evidence type="ECO:0000313" key="1">
    <source>
        <dbReference type="EMBL" id="SBT45598.1"/>
    </source>
</evidence>
<dbReference type="AlphaFoldDB" id="A0A1A9AME6"/>
<evidence type="ECO:0000313" key="4">
    <source>
        <dbReference type="Proteomes" id="UP000078555"/>
    </source>
</evidence>
<dbReference type="Proteomes" id="UP000078555">
    <property type="component" value="Unassembled WGS sequence"/>
</dbReference>
<protein>
    <submittedName>
        <fullName evidence="2">Uncharacterized protein</fullName>
    </submittedName>
</protein>
<name>A0A1A9AME6_PLAOA</name>
<evidence type="ECO:0000313" key="2">
    <source>
        <dbReference type="EMBL" id="SBT57833.1"/>
    </source>
</evidence>
<reference evidence="2" key="1">
    <citation type="submission" date="2016-05" db="EMBL/GenBank/DDBJ databases">
        <authorList>
            <person name="Lavstsen T."/>
            <person name="Jespersen J.S."/>
        </authorList>
    </citation>
    <scope>NUCLEOTIDE SEQUENCE [LARGE SCALE GENOMIC DNA]</scope>
</reference>
<proteinExistence type="predicted"/>
<sequence length="68" mass="7477">MFGLFRYTMLYATACMNVCFAMRRGKGGGGGGIPLRAECIKRTQSHAYDPVTISHASNFCKPKDSIQN</sequence>
<organism evidence="2 3">
    <name type="scientific">Plasmodium ovale wallikeri</name>
    <dbReference type="NCBI Taxonomy" id="864142"/>
    <lineage>
        <taxon>Eukaryota</taxon>
        <taxon>Sar</taxon>
        <taxon>Alveolata</taxon>
        <taxon>Apicomplexa</taxon>
        <taxon>Aconoidasida</taxon>
        <taxon>Haemosporida</taxon>
        <taxon>Plasmodiidae</taxon>
        <taxon>Plasmodium</taxon>
        <taxon>Plasmodium (Plasmodium)</taxon>
    </lineage>
</organism>
<accession>A0A1A9AME6</accession>
<dbReference type="EMBL" id="FLRE01002017">
    <property type="protein sequence ID" value="SBT57833.1"/>
    <property type="molecule type" value="Genomic_DNA"/>
</dbReference>
<evidence type="ECO:0000313" key="3">
    <source>
        <dbReference type="Proteomes" id="UP000078550"/>
    </source>
</evidence>
<gene>
    <name evidence="1" type="ORF">POVWA1_052170</name>
    <name evidence="2" type="ORF">POVWA2_081860</name>
</gene>
<dbReference type="Proteomes" id="UP000078550">
    <property type="component" value="Unassembled WGS sequence"/>
</dbReference>